<dbReference type="InterPro" id="IPR033749">
    <property type="entry name" value="Polyprenyl_synt_CS"/>
</dbReference>
<proteinExistence type="inferred from homology"/>
<dbReference type="PANTHER" id="PTHR12001">
    <property type="entry name" value="GERANYLGERANYL PYROPHOSPHATE SYNTHASE"/>
    <property type="match status" value="1"/>
</dbReference>
<protein>
    <submittedName>
        <fullName evidence="7">Polyprenyl synthetase</fullName>
    </submittedName>
</protein>
<dbReference type="AlphaFoldDB" id="D3LUJ4"/>
<reference evidence="7" key="2">
    <citation type="submission" date="2009-12" db="EMBL/GenBank/DDBJ databases">
        <authorList>
            <person name="Madupu R."/>
            <person name="Durkin A.S."/>
            <person name="Torralba M."/>
            <person name="Methe B."/>
            <person name="Sutton G.G."/>
            <person name="Strausberg R.L."/>
            <person name="Nelson K.E."/>
        </authorList>
    </citation>
    <scope>NUCLEOTIDE SEQUENCE</scope>
    <source>
        <strain evidence="7">28L</strain>
    </source>
</reference>
<gene>
    <name evidence="7" type="ORF">HMPREF0889_0184</name>
    <name evidence="8" type="ORF">HMPREF1039_0553</name>
</gene>
<evidence type="ECO:0000313" key="10">
    <source>
        <dbReference type="Proteomes" id="UP000004018"/>
    </source>
</evidence>
<dbReference type="OrthoDB" id="9805316at2"/>
<dbReference type="CDD" id="cd00685">
    <property type="entry name" value="Trans_IPPS_HT"/>
    <property type="match status" value="1"/>
</dbReference>
<evidence type="ECO:0000256" key="6">
    <source>
        <dbReference type="RuleBase" id="RU004466"/>
    </source>
</evidence>
<comment type="similarity">
    <text evidence="2 6">Belongs to the FPP/GGPP synthase family.</text>
</comment>
<dbReference type="PROSITE" id="PS00444">
    <property type="entry name" value="POLYPRENYL_SYNTHASE_2"/>
    <property type="match status" value="1"/>
</dbReference>
<keyword evidence="4" id="KW-0479">Metal-binding</keyword>
<reference evidence="9" key="1">
    <citation type="submission" date="2009-12" db="EMBL/GenBank/DDBJ databases">
        <title>Sequence of Clostridiales genomosp. BVAB3 str. UPII9-5.</title>
        <authorList>
            <person name="Madupu R."/>
            <person name="Durkin A.S."/>
            <person name="Torralba M."/>
            <person name="Methe B."/>
            <person name="Sutton G.G."/>
            <person name="Strausberg R.L."/>
            <person name="Nelson K.E."/>
        </authorList>
    </citation>
    <scope>NUCLEOTIDE SEQUENCE [LARGE SCALE GENOMIC DNA]</scope>
    <source>
        <strain evidence="9">28L</strain>
    </source>
</reference>
<dbReference type="PANTHER" id="PTHR12001:SF69">
    <property type="entry name" value="ALL TRANS-POLYPRENYL-DIPHOSPHATE SYNTHASE PDSS1"/>
    <property type="match status" value="1"/>
</dbReference>
<reference evidence="8 10" key="3">
    <citation type="submission" date="2011-04" db="EMBL/GenBank/DDBJ databases">
        <authorList>
            <person name="Harkins D.M."/>
            <person name="Madupu R."/>
            <person name="Durkin A.S."/>
            <person name="Torralba M."/>
            <person name="Methe B."/>
            <person name="Sutton G.G."/>
            <person name="Nelson K.E."/>
        </authorList>
    </citation>
    <scope>NUCLEOTIDE SEQUENCE [LARGE SCALE GENOMIC DNA]</scope>
    <source>
        <strain evidence="8 10">UPII 199-6</strain>
    </source>
</reference>
<evidence type="ECO:0000256" key="1">
    <source>
        <dbReference type="ARBA" id="ARBA00001946"/>
    </source>
</evidence>
<dbReference type="InterPro" id="IPR008949">
    <property type="entry name" value="Isoprenoid_synthase_dom_sf"/>
</dbReference>
<evidence type="ECO:0000313" key="8">
    <source>
        <dbReference type="EMBL" id="EGL39254.1"/>
    </source>
</evidence>
<evidence type="ECO:0000256" key="2">
    <source>
        <dbReference type="ARBA" id="ARBA00006706"/>
    </source>
</evidence>
<dbReference type="GO" id="GO:0008299">
    <property type="term" value="P:isoprenoid biosynthetic process"/>
    <property type="evidence" value="ECO:0007669"/>
    <property type="project" value="InterPro"/>
</dbReference>
<dbReference type="eggNOG" id="COG0142">
    <property type="taxonomic scope" value="Bacteria"/>
</dbReference>
<dbReference type="EMBL" id="ADGP01000018">
    <property type="protein sequence ID" value="EFD94182.1"/>
    <property type="molecule type" value="Genomic_DNA"/>
</dbReference>
<evidence type="ECO:0000256" key="5">
    <source>
        <dbReference type="ARBA" id="ARBA00022842"/>
    </source>
</evidence>
<dbReference type="Pfam" id="PF00348">
    <property type="entry name" value="polyprenyl_synt"/>
    <property type="match status" value="1"/>
</dbReference>
<dbReference type="SUPFAM" id="SSF48576">
    <property type="entry name" value="Terpenoid synthases"/>
    <property type="match status" value="1"/>
</dbReference>
<dbReference type="GO" id="GO:0046872">
    <property type="term" value="F:metal ion binding"/>
    <property type="evidence" value="ECO:0007669"/>
    <property type="project" value="UniProtKB-KW"/>
</dbReference>
<dbReference type="InterPro" id="IPR000092">
    <property type="entry name" value="Polyprenyl_synt"/>
</dbReference>
<organism evidence="7 9">
    <name type="scientific">Megasphaera lornae</name>
    <dbReference type="NCBI Taxonomy" id="1000568"/>
    <lineage>
        <taxon>Bacteria</taxon>
        <taxon>Bacillati</taxon>
        <taxon>Bacillota</taxon>
        <taxon>Negativicutes</taxon>
        <taxon>Veillonellales</taxon>
        <taxon>Veillonellaceae</taxon>
        <taxon>Megasphaera</taxon>
    </lineage>
</organism>
<keyword evidence="10" id="KW-1185">Reference proteome</keyword>
<accession>D3LUJ4</accession>
<keyword evidence="5" id="KW-0460">Magnesium</keyword>
<dbReference type="PROSITE" id="PS00723">
    <property type="entry name" value="POLYPRENYL_SYNTHASE_1"/>
    <property type="match status" value="1"/>
</dbReference>
<name>D3LUJ4_9FIRM</name>
<comment type="cofactor">
    <cofactor evidence="1">
        <name>Mg(2+)</name>
        <dbReference type="ChEBI" id="CHEBI:18420"/>
    </cofactor>
</comment>
<sequence>MKEKGPLTTCIRQVLGGVSDAQLNKVKQYMKQFTAHSFADTATGAVLQDAVSSQGKMIRPRLVIMAGSFGKRYAEAEERLYKAAALIEMTHSASLIHDDIVDEAPLRRGKPSVQRRYGKSAAVYAGDFLMSRITYHLMQEGLMQSGMVLAKAVEAMCAGEITQALCRYRADVTLAEYLQNIYGKTVALFRAACRMGALESGCDESLIRRLENVGEALGYMFQMRDDLLDFLPVTEQIGKASHQDFREGIYTMPVLYACETPQGRKMLRPYMERSVQGCLTGQDIAEMERQVAALGGMERTWQAIREQQKKAERILADLPSHSASPQLLKLVRKLGCL</sequence>
<dbReference type="STRING" id="699218.HMPREF0889_0184"/>
<dbReference type="Proteomes" id="UP000003242">
    <property type="component" value="Unassembled WGS sequence"/>
</dbReference>
<evidence type="ECO:0000256" key="3">
    <source>
        <dbReference type="ARBA" id="ARBA00022679"/>
    </source>
</evidence>
<dbReference type="EMBL" id="AFIJ01000039">
    <property type="protein sequence ID" value="EGL39254.1"/>
    <property type="molecule type" value="Genomic_DNA"/>
</dbReference>
<dbReference type="RefSeq" id="WP_007391686.1">
    <property type="nucleotide sequence ID" value="NZ_ADGP01000018.1"/>
</dbReference>
<dbReference type="GO" id="GO:0004659">
    <property type="term" value="F:prenyltransferase activity"/>
    <property type="evidence" value="ECO:0007669"/>
    <property type="project" value="InterPro"/>
</dbReference>
<dbReference type="Proteomes" id="UP000004018">
    <property type="component" value="Unassembled WGS sequence"/>
</dbReference>
<evidence type="ECO:0000313" key="9">
    <source>
        <dbReference type="Proteomes" id="UP000003242"/>
    </source>
</evidence>
<dbReference type="SFLD" id="SFLDS00005">
    <property type="entry name" value="Isoprenoid_Synthase_Type_I"/>
    <property type="match status" value="1"/>
</dbReference>
<dbReference type="Gene3D" id="1.10.600.10">
    <property type="entry name" value="Farnesyl Diphosphate Synthase"/>
    <property type="match status" value="1"/>
</dbReference>
<evidence type="ECO:0000313" key="7">
    <source>
        <dbReference type="EMBL" id="EFD94182.1"/>
    </source>
</evidence>
<comment type="caution">
    <text evidence="7">The sequence shown here is derived from an EMBL/GenBank/DDBJ whole genome shotgun (WGS) entry which is preliminary data.</text>
</comment>
<evidence type="ECO:0000256" key="4">
    <source>
        <dbReference type="ARBA" id="ARBA00022723"/>
    </source>
</evidence>
<keyword evidence="3 6" id="KW-0808">Transferase</keyword>